<feature type="compositionally biased region" description="Basic residues" evidence="1">
    <location>
        <begin position="156"/>
        <end position="168"/>
    </location>
</feature>
<feature type="compositionally biased region" description="Basic and acidic residues" evidence="1">
    <location>
        <begin position="479"/>
        <end position="491"/>
    </location>
</feature>
<feature type="region of interest" description="Disordered" evidence="1">
    <location>
        <begin position="586"/>
        <end position="606"/>
    </location>
</feature>
<dbReference type="Pfam" id="PF07145">
    <property type="entry name" value="PAM2"/>
    <property type="match status" value="1"/>
</dbReference>
<accession>A0A0K8USS8</accession>
<feature type="compositionally biased region" description="Basic and acidic residues" evidence="1">
    <location>
        <begin position="615"/>
        <end position="625"/>
    </location>
</feature>
<feature type="region of interest" description="Disordered" evidence="1">
    <location>
        <begin position="152"/>
        <end position="173"/>
    </location>
</feature>
<feature type="compositionally biased region" description="Basic and acidic residues" evidence="1">
    <location>
        <begin position="383"/>
        <end position="404"/>
    </location>
</feature>
<protein>
    <submittedName>
        <fullName evidence="2">Uncharacterized protein</fullName>
    </submittedName>
</protein>
<evidence type="ECO:0000256" key="1">
    <source>
        <dbReference type="SAM" id="MobiDB-lite"/>
    </source>
</evidence>
<feature type="region of interest" description="Disordered" evidence="1">
    <location>
        <begin position="470"/>
        <end position="527"/>
    </location>
</feature>
<feature type="region of interest" description="Disordered" evidence="1">
    <location>
        <begin position="342"/>
        <end position="432"/>
    </location>
</feature>
<feature type="region of interest" description="Disordered" evidence="1">
    <location>
        <begin position="615"/>
        <end position="634"/>
    </location>
</feature>
<dbReference type="EMBL" id="GDHF01022731">
    <property type="protein sequence ID" value="JAI29583.1"/>
    <property type="molecule type" value="Transcribed_RNA"/>
</dbReference>
<reference evidence="2" key="1">
    <citation type="submission" date="2015-06" db="EMBL/GenBank/DDBJ databases">
        <authorList>
            <person name="Hoefler B.C."/>
            <person name="Straight P.D."/>
        </authorList>
    </citation>
    <scope>NUCLEOTIDE SEQUENCE</scope>
</reference>
<organism evidence="2">
    <name type="scientific">Bactrocera latifrons</name>
    <name type="common">Malaysian fruit fly</name>
    <name type="synonym">Chaetodacus latifrons</name>
    <dbReference type="NCBI Taxonomy" id="174628"/>
    <lineage>
        <taxon>Eukaryota</taxon>
        <taxon>Metazoa</taxon>
        <taxon>Ecdysozoa</taxon>
        <taxon>Arthropoda</taxon>
        <taxon>Hexapoda</taxon>
        <taxon>Insecta</taxon>
        <taxon>Pterygota</taxon>
        <taxon>Neoptera</taxon>
        <taxon>Endopterygota</taxon>
        <taxon>Diptera</taxon>
        <taxon>Brachycera</taxon>
        <taxon>Muscomorpha</taxon>
        <taxon>Tephritoidea</taxon>
        <taxon>Tephritidae</taxon>
        <taxon>Bactrocera</taxon>
        <taxon>Bactrocera</taxon>
    </lineage>
</organism>
<proteinExistence type="predicted"/>
<feature type="compositionally biased region" description="Basic and acidic residues" evidence="1">
    <location>
        <begin position="287"/>
        <end position="300"/>
    </location>
</feature>
<name>A0A0K8USS8_BACLA</name>
<evidence type="ECO:0000313" key="2">
    <source>
        <dbReference type="EMBL" id="JAI29583.1"/>
    </source>
</evidence>
<sequence length="634" mass="71541">MNVSVYLPTDESNFELIEEKPENRKIVTFEDESSHEILETKAVDSFVPYENVQHAPEIVHYPVSNFSEEISIGESELLVMPKWSDGKPLQEEKTVIDTWSSVLEDSSPISPNIAFTSKLSPDAPEFTPSYLRQADSDQNLLFLESERNINTTVAGHKQHEKVQKKSKQQKREENLQKVVAEEKHNDKPSKLNVDAAEFKVAADTRDTSTTRGKSYADIVFGDHSHIAESKPSPSVVESQTVAVEKVVDKVVPVESIKPKEENKKKTKKDTRRTEQVVKAIEPEAEEVPEKEPENVEEKLEPTISDLPQTVPDSTPQPMLSWSSIVKKPGEWVDDIVSKTKKAFVESDKKVSSTERKSEKEATKGKHISKERENKPKKTKKHKTKEDLTKRDKLPETPAHTKPDDTDFLESDETDILKENGQSPVTSEDEPQLNVEIAVVPDNDSKTKPEGSVISWASLVSRPGEWIDETVSKQKVPAEPVHKPERAKPSKIKEKKTKTKPKPEKVTKKEESHVEQTVDSNVEEKTENIVEVDQVATVIETEEVTLGTKEPEGPSKVQGFSWAALVKRPGEWVDDIKERKNVEKIPDPVNNETISKSETQARQTKTTKAITKKVKENTRVSKEKNSKSYFPSYNI</sequence>
<dbReference type="AlphaFoldDB" id="A0A0K8USS8"/>
<gene>
    <name evidence="2" type="ORF">c0_g1_i1</name>
</gene>
<dbReference type="InterPro" id="IPR009818">
    <property type="entry name" value="PAM2_motif"/>
</dbReference>
<feature type="compositionally biased region" description="Basic and acidic residues" evidence="1">
    <location>
        <begin position="342"/>
        <end position="375"/>
    </location>
</feature>
<feature type="region of interest" description="Disordered" evidence="1">
    <location>
        <begin position="257"/>
        <end position="327"/>
    </location>
</feature>
<feature type="compositionally biased region" description="Polar residues" evidence="1">
    <location>
        <begin position="305"/>
        <end position="323"/>
    </location>
</feature>
<feature type="compositionally biased region" description="Basic and acidic residues" evidence="1">
    <location>
        <begin position="500"/>
        <end position="527"/>
    </location>
</feature>